<name>A0ABP7HN40_9ACTN</name>
<sequence>MLGAAMETAACAGRFGRPPMRRVSAAAVTALIRAGRHVPRCWEGEEMNGRMIMHLLMVEWSVRLVGAESNW</sequence>
<protein>
    <submittedName>
        <fullName evidence="1">Uncharacterized protein</fullName>
    </submittedName>
</protein>
<evidence type="ECO:0000313" key="1">
    <source>
        <dbReference type="EMBL" id="GAA3792776.1"/>
    </source>
</evidence>
<accession>A0ABP7HN40</accession>
<dbReference type="Proteomes" id="UP001500888">
    <property type="component" value="Unassembled WGS sequence"/>
</dbReference>
<keyword evidence="2" id="KW-1185">Reference proteome</keyword>
<proteinExistence type="predicted"/>
<reference evidence="2" key="1">
    <citation type="journal article" date="2019" name="Int. J. Syst. Evol. Microbiol.">
        <title>The Global Catalogue of Microorganisms (GCM) 10K type strain sequencing project: providing services to taxonomists for standard genome sequencing and annotation.</title>
        <authorList>
            <consortium name="The Broad Institute Genomics Platform"/>
            <consortium name="The Broad Institute Genome Sequencing Center for Infectious Disease"/>
            <person name="Wu L."/>
            <person name="Ma J."/>
        </authorList>
    </citation>
    <scope>NUCLEOTIDE SEQUENCE [LARGE SCALE GENOMIC DNA]</scope>
    <source>
        <strain evidence="2">JCM 16908</strain>
    </source>
</reference>
<evidence type="ECO:0000313" key="2">
    <source>
        <dbReference type="Proteomes" id="UP001500888"/>
    </source>
</evidence>
<comment type="caution">
    <text evidence="1">The sequence shown here is derived from an EMBL/GenBank/DDBJ whole genome shotgun (WGS) entry which is preliminary data.</text>
</comment>
<gene>
    <name evidence="1" type="ORF">GCM10022226_10050</name>
</gene>
<dbReference type="EMBL" id="BAAAZR010000001">
    <property type="protein sequence ID" value="GAA3792776.1"/>
    <property type="molecule type" value="Genomic_DNA"/>
</dbReference>
<organism evidence="1 2">
    <name type="scientific">Sphaerisporangium flaviroseum</name>
    <dbReference type="NCBI Taxonomy" id="509199"/>
    <lineage>
        <taxon>Bacteria</taxon>
        <taxon>Bacillati</taxon>
        <taxon>Actinomycetota</taxon>
        <taxon>Actinomycetes</taxon>
        <taxon>Streptosporangiales</taxon>
        <taxon>Streptosporangiaceae</taxon>
        <taxon>Sphaerisporangium</taxon>
    </lineage>
</organism>